<sequence>MPAGEPLVFPLGHAMGPFHQQRGAPPAYWVVRLGWDSPLLPDRATADVWALAHGVPDRVASTPWTRTELCRAAREAGVEDPAAVLDALLARGLAAEVAPGTEAAAEFTGTHRVQSLLLGLGELPDRPDVDGIGLLGMPALAQVPLGTYEFWQWGHLWPTLTEAAAGLAEMAAQAPQHEPEEADPVRVLDRLLRDLHRLLSVGAVYLDRSLAVADAQR</sequence>
<name>A0A839Y8W9_9ACTN</name>
<evidence type="ECO:0000313" key="1">
    <source>
        <dbReference type="EMBL" id="MBB3677846.1"/>
    </source>
</evidence>
<gene>
    <name evidence="1" type="ORF">FHX36_003581</name>
</gene>
<dbReference type="Proteomes" id="UP000580718">
    <property type="component" value="Unassembled WGS sequence"/>
</dbReference>
<accession>A0A839Y8W9</accession>
<comment type="caution">
    <text evidence="1">The sequence shown here is derived from an EMBL/GenBank/DDBJ whole genome shotgun (WGS) entry which is preliminary data.</text>
</comment>
<organism evidence="1 2">
    <name type="scientific">Modestobacter versicolor</name>
    <dbReference type="NCBI Taxonomy" id="429133"/>
    <lineage>
        <taxon>Bacteria</taxon>
        <taxon>Bacillati</taxon>
        <taxon>Actinomycetota</taxon>
        <taxon>Actinomycetes</taxon>
        <taxon>Geodermatophilales</taxon>
        <taxon>Geodermatophilaceae</taxon>
        <taxon>Modestobacter</taxon>
    </lineage>
</organism>
<protein>
    <submittedName>
        <fullName evidence="1">Uncharacterized protein</fullName>
    </submittedName>
</protein>
<dbReference type="RefSeq" id="WP_183513968.1">
    <property type="nucleotide sequence ID" value="NZ_JACIBU010000001.1"/>
</dbReference>
<dbReference type="AlphaFoldDB" id="A0A839Y8W9"/>
<proteinExistence type="predicted"/>
<reference evidence="1 2" key="1">
    <citation type="submission" date="2020-08" db="EMBL/GenBank/DDBJ databases">
        <title>Sequencing the genomes of 1000 actinobacteria strains.</title>
        <authorList>
            <person name="Klenk H.-P."/>
        </authorList>
    </citation>
    <scope>NUCLEOTIDE SEQUENCE [LARGE SCALE GENOMIC DNA]</scope>
    <source>
        <strain evidence="1 2">DSM 16678</strain>
    </source>
</reference>
<evidence type="ECO:0000313" key="2">
    <source>
        <dbReference type="Proteomes" id="UP000580718"/>
    </source>
</evidence>
<dbReference type="EMBL" id="JACIBU010000001">
    <property type="protein sequence ID" value="MBB3677846.1"/>
    <property type="molecule type" value="Genomic_DNA"/>
</dbReference>